<dbReference type="SUPFAM" id="SSF47384">
    <property type="entry name" value="Homodimeric domain of signal transducing histidine kinase"/>
    <property type="match status" value="1"/>
</dbReference>
<dbReference type="SMART" id="SM00388">
    <property type="entry name" value="HisKA"/>
    <property type="match status" value="1"/>
</dbReference>
<evidence type="ECO:0000259" key="14">
    <source>
        <dbReference type="PROSITE" id="PS50110"/>
    </source>
</evidence>
<dbReference type="InterPro" id="IPR001789">
    <property type="entry name" value="Sig_transdc_resp-reg_receiver"/>
</dbReference>
<feature type="domain" description="Histidine kinase" evidence="13">
    <location>
        <begin position="234"/>
        <end position="455"/>
    </location>
</feature>
<dbReference type="InterPro" id="IPR005467">
    <property type="entry name" value="His_kinase_dom"/>
</dbReference>
<evidence type="ECO:0000256" key="8">
    <source>
        <dbReference type="ARBA" id="ARBA00023012"/>
    </source>
</evidence>
<dbReference type="PANTHER" id="PTHR45339:SF1">
    <property type="entry name" value="HYBRID SIGNAL TRANSDUCTION HISTIDINE KINASE J"/>
    <property type="match status" value="1"/>
</dbReference>
<keyword evidence="6" id="KW-0418">Kinase</keyword>
<dbReference type="CDD" id="cd17546">
    <property type="entry name" value="REC_hyHK_CKI1_RcsC-like"/>
    <property type="match status" value="1"/>
</dbReference>
<sequence>MKPVRLETSPSPTLLYLLLAIITVVSVILALVQQNYLLLIIGFFGLLSAIALRQFSTTFCDQKRKPYCQAQPPIDDDKAILQQIQAVVNKLPVGVLFYNQQRQCVFINKYMASSGLVLEHDFSSTPELNELFCSTFLATFSAQLDNQSSARPEFIASQVFEYKNKFDRQRFVEIKIYSPNAEASGMNALGTVIARDITEAYESTNQLTTLNEELRNQTDIAIAHSQAKSQFLANMSHEIRTPMNGIFGMLELLKMTDLAAQQKQYISTIDQSSQALLKILNDILDLSKLESGKLTFESERFDLTLMVKQIIDTYNKSAEDKKLKLISTLSNDLPRHLIGDEFRITQILNNFVSNAIKFTEIGKIEIELRLVERDDTNAIIEFSVQDSGLGLSPEQQSRIFNSFEQADNSTTREFGGTGLGLSISRDLIKRMHGQLDVDSELGKGSRFWFRLPLMVCNETGQIEPSELSHKSQSITSLQGKNILIVDDNEINRAVAASMLEQHRAKTFQVDNGKKAIELNKSFTFDLILMDYQMPIMDGIQASKALRENGLTLPIIAMTAAGFNEDIEAYFEAGMDGVIIKPFQSDQLVNEVVKHLSMNNQET</sequence>
<dbReference type="Gene3D" id="1.10.287.130">
    <property type="match status" value="1"/>
</dbReference>
<dbReference type="Pfam" id="PF00072">
    <property type="entry name" value="Response_reg"/>
    <property type="match status" value="1"/>
</dbReference>
<feature type="modified residue" description="4-aspartylphosphate" evidence="11">
    <location>
        <position position="530"/>
    </location>
</feature>
<evidence type="ECO:0000256" key="12">
    <source>
        <dbReference type="SAM" id="Phobius"/>
    </source>
</evidence>
<dbReference type="EMBL" id="JAVRIE010000007">
    <property type="protein sequence ID" value="MDT0584114.1"/>
    <property type="molecule type" value="Genomic_DNA"/>
</dbReference>
<feature type="transmembrane region" description="Helical" evidence="12">
    <location>
        <begin position="14"/>
        <end position="32"/>
    </location>
</feature>
<dbReference type="PROSITE" id="PS50109">
    <property type="entry name" value="HIS_KIN"/>
    <property type="match status" value="1"/>
</dbReference>
<dbReference type="GO" id="GO:0000155">
    <property type="term" value="F:phosphorelay sensor kinase activity"/>
    <property type="evidence" value="ECO:0007669"/>
    <property type="project" value="InterPro"/>
</dbReference>
<evidence type="ECO:0000256" key="3">
    <source>
        <dbReference type="ARBA" id="ARBA00022553"/>
    </source>
</evidence>
<dbReference type="SUPFAM" id="SSF55874">
    <property type="entry name" value="ATPase domain of HSP90 chaperone/DNA topoisomerase II/histidine kinase"/>
    <property type="match status" value="1"/>
</dbReference>
<dbReference type="RefSeq" id="WP_311362878.1">
    <property type="nucleotide sequence ID" value="NZ_JAVRIE010000007.1"/>
</dbReference>
<dbReference type="Pfam" id="PF02518">
    <property type="entry name" value="HATPase_c"/>
    <property type="match status" value="1"/>
</dbReference>
<keyword evidence="8" id="KW-0902">Two-component regulatory system</keyword>
<dbReference type="SUPFAM" id="SSF52172">
    <property type="entry name" value="CheY-like"/>
    <property type="match status" value="1"/>
</dbReference>
<dbReference type="FunFam" id="3.30.565.10:FF:000010">
    <property type="entry name" value="Sensor histidine kinase RcsC"/>
    <property type="match status" value="1"/>
</dbReference>
<dbReference type="SMART" id="SM00448">
    <property type="entry name" value="REC"/>
    <property type="match status" value="1"/>
</dbReference>
<evidence type="ECO:0000256" key="5">
    <source>
        <dbReference type="ARBA" id="ARBA00022741"/>
    </source>
</evidence>
<dbReference type="InterPro" id="IPR003661">
    <property type="entry name" value="HisK_dim/P_dom"/>
</dbReference>
<gene>
    <name evidence="15" type="ORF">RM544_16320</name>
</gene>
<comment type="caution">
    <text evidence="15">The sequence shown here is derived from an EMBL/GenBank/DDBJ whole genome shotgun (WGS) entry which is preliminary data.</text>
</comment>
<evidence type="ECO:0000313" key="15">
    <source>
        <dbReference type="EMBL" id="MDT0584114.1"/>
    </source>
</evidence>
<name>A0AAW8R6L3_9ALTE</name>
<organism evidence="15 16">
    <name type="scientific">Brumicola blandensis</name>
    <dbReference type="NCBI Taxonomy" id="3075611"/>
    <lineage>
        <taxon>Bacteria</taxon>
        <taxon>Pseudomonadati</taxon>
        <taxon>Pseudomonadota</taxon>
        <taxon>Gammaproteobacteria</taxon>
        <taxon>Alteromonadales</taxon>
        <taxon>Alteromonadaceae</taxon>
        <taxon>Brumicola</taxon>
    </lineage>
</organism>
<feature type="domain" description="Response regulatory" evidence="14">
    <location>
        <begin position="481"/>
        <end position="595"/>
    </location>
</feature>
<dbReference type="CDD" id="cd00082">
    <property type="entry name" value="HisKA"/>
    <property type="match status" value="1"/>
</dbReference>
<dbReference type="InterPro" id="IPR011006">
    <property type="entry name" value="CheY-like_superfamily"/>
</dbReference>
<dbReference type="InterPro" id="IPR036890">
    <property type="entry name" value="HATPase_C_sf"/>
</dbReference>
<keyword evidence="5" id="KW-0547">Nucleotide-binding</keyword>
<evidence type="ECO:0000313" key="16">
    <source>
        <dbReference type="Proteomes" id="UP001249020"/>
    </source>
</evidence>
<dbReference type="InterPro" id="IPR003594">
    <property type="entry name" value="HATPase_dom"/>
</dbReference>
<evidence type="ECO:0000256" key="4">
    <source>
        <dbReference type="ARBA" id="ARBA00022679"/>
    </source>
</evidence>
<accession>A0AAW8R6L3</accession>
<dbReference type="SMART" id="SM00387">
    <property type="entry name" value="HATPase_c"/>
    <property type="match status" value="1"/>
</dbReference>
<dbReference type="Gene3D" id="3.30.565.10">
    <property type="entry name" value="Histidine kinase-like ATPase, C-terminal domain"/>
    <property type="match status" value="1"/>
</dbReference>
<evidence type="ECO:0000256" key="11">
    <source>
        <dbReference type="PROSITE-ProRule" id="PRU00169"/>
    </source>
</evidence>
<proteinExistence type="predicted"/>
<dbReference type="InterPro" id="IPR036097">
    <property type="entry name" value="HisK_dim/P_sf"/>
</dbReference>
<evidence type="ECO:0000256" key="10">
    <source>
        <dbReference type="ARBA" id="ARBA00068150"/>
    </source>
</evidence>
<dbReference type="GO" id="GO:0005524">
    <property type="term" value="F:ATP binding"/>
    <property type="evidence" value="ECO:0007669"/>
    <property type="project" value="UniProtKB-KW"/>
</dbReference>
<dbReference type="EC" id="2.7.13.3" evidence="2"/>
<dbReference type="PRINTS" id="PR00344">
    <property type="entry name" value="BCTRLSENSOR"/>
</dbReference>
<dbReference type="FunFam" id="1.10.287.130:FF:000002">
    <property type="entry name" value="Two-component osmosensing histidine kinase"/>
    <property type="match status" value="1"/>
</dbReference>
<evidence type="ECO:0000259" key="13">
    <source>
        <dbReference type="PROSITE" id="PS50109"/>
    </source>
</evidence>
<dbReference type="PROSITE" id="PS50110">
    <property type="entry name" value="RESPONSE_REGULATORY"/>
    <property type="match status" value="1"/>
</dbReference>
<dbReference type="AlphaFoldDB" id="A0AAW8R6L3"/>
<dbReference type="Pfam" id="PF00512">
    <property type="entry name" value="HisKA"/>
    <property type="match status" value="1"/>
</dbReference>
<dbReference type="Proteomes" id="UP001249020">
    <property type="component" value="Unassembled WGS sequence"/>
</dbReference>
<keyword evidence="3 11" id="KW-0597">Phosphoprotein</keyword>
<dbReference type="InterPro" id="IPR004358">
    <property type="entry name" value="Sig_transdc_His_kin-like_C"/>
</dbReference>
<reference evidence="15 16" key="1">
    <citation type="submission" date="2023-09" db="EMBL/GenBank/DDBJ databases">
        <authorList>
            <person name="Rey-Velasco X."/>
        </authorList>
    </citation>
    <scope>NUCLEOTIDE SEQUENCE [LARGE SCALE GENOMIC DNA]</scope>
    <source>
        <strain evidence="15 16">W409</strain>
    </source>
</reference>
<keyword evidence="12" id="KW-0472">Membrane</keyword>
<evidence type="ECO:0000256" key="1">
    <source>
        <dbReference type="ARBA" id="ARBA00000085"/>
    </source>
</evidence>
<keyword evidence="7 15" id="KW-0067">ATP-binding</keyword>
<evidence type="ECO:0000256" key="9">
    <source>
        <dbReference type="ARBA" id="ARBA00064003"/>
    </source>
</evidence>
<evidence type="ECO:0000256" key="6">
    <source>
        <dbReference type="ARBA" id="ARBA00022777"/>
    </source>
</evidence>
<dbReference type="CDD" id="cd16922">
    <property type="entry name" value="HATPase_EvgS-ArcB-TorS-like"/>
    <property type="match status" value="1"/>
</dbReference>
<protein>
    <recommendedName>
        <fullName evidence="10">Sensory/regulatory protein RpfC</fullName>
        <ecNumber evidence="2">2.7.13.3</ecNumber>
    </recommendedName>
</protein>
<evidence type="ECO:0000256" key="7">
    <source>
        <dbReference type="ARBA" id="ARBA00022840"/>
    </source>
</evidence>
<dbReference type="Gene3D" id="3.40.50.2300">
    <property type="match status" value="1"/>
</dbReference>
<comment type="catalytic activity">
    <reaction evidence="1">
        <text>ATP + protein L-histidine = ADP + protein N-phospho-L-histidine.</text>
        <dbReference type="EC" id="2.7.13.3"/>
    </reaction>
</comment>
<keyword evidence="4" id="KW-0808">Transferase</keyword>
<feature type="transmembrane region" description="Helical" evidence="12">
    <location>
        <begin position="37"/>
        <end position="55"/>
    </location>
</feature>
<keyword evidence="16" id="KW-1185">Reference proteome</keyword>
<comment type="subunit">
    <text evidence="9">At low DSF concentrations, interacts with RpfF.</text>
</comment>
<evidence type="ECO:0000256" key="2">
    <source>
        <dbReference type="ARBA" id="ARBA00012438"/>
    </source>
</evidence>
<keyword evidence="12" id="KW-0812">Transmembrane</keyword>
<dbReference type="PANTHER" id="PTHR45339">
    <property type="entry name" value="HYBRID SIGNAL TRANSDUCTION HISTIDINE KINASE J"/>
    <property type="match status" value="1"/>
</dbReference>
<keyword evidence="12" id="KW-1133">Transmembrane helix</keyword>